<gene>
    <name evidence="2" type="ORF">HINF_LOCUS40063</name>
    <name evidence="1" type="ORF">HINF_LOCUS43615</name>
</gene>
<evidence type="ECO:0000313" key="1">
    <source>
        <dbReference type="EMBL" id="CAI9955970.1"/>
    </source>
</evidence>
<protein>
    <submittedName>
        <fullName evidence="1">Uncharacterized protein</fullName>
    </submittedName>
</protein>
<dbReference type="EMBL" id="CAXDID020000157">
    <property type="protein sequence ID" value="CAL6043419.1"/>
    <property type="molecule type" value="Genomic_DNA"/>
</dbReference>
<reference evidence="1" key="1">
    <citation type="submission" date="2023-06" db="EMBL/GenBank/DDBJ databases">
        <authorList>
            <person name="Kurt Z."/>
        </authorList>
    </citation>
    <scope>NUCLEOTIDE SEQUENCE</scope>
</reference>
<sequence length="558" mass="61697">MFGFISLVINAHLSSIVYQKFNNLQSTQLCNNLQILHQNKQLFCIKQQSLNNVVMNQNVIVNENVISSVFLTVQSAQSVQITLQFFTPEMSMFQLFGQTSSISVQNCSLNVSIKNQITFGGLICIKCNVLIEQSITTFVANGLNVSGLVVETIQYIEMLNSFIMLRTQAEHAATIIVQIFESISFQISQCNISAYFFNPQLNNAILSSNCNKSVEILLKEVQICANIENNLGQASKDVTVQGQTSINCILCGSQYISYGLCVDLLINGKILNDQLECEQPFIFNGSNCICEEGFIIHGSQCINLVDKVTGIEDSQQQHTYKLQTINSEINSEKADISNLIANVTALKSSIIVINNNISLFNSNIETLNTETITHTSQITTLNSQIQTLNSNITNIYSNISIINTEITTVNSEIVAINNNISSIYSLISEQNNLIKSMNITIQHQYDIITNLTAQISCVSNYGFQYTNGLCAKVTCPISGQQSIYGICQCTNINSIIQDNVCVCPKNSIVISGVCTCSITGQFIINGSCNCYTSGAFVSNNLHLWNQQSKYYKYMQLSS</sequence>
<evidence type="ECO:0000313" key="3">
    <source>
        <dbReference type="Proteomes" id="UP001642409"/>
    </source>
</evidence>
<accession>A0AA86QQ91</accession>
<evidence type="ECO:0000313" key="2">
    <source>
        <dbReference type="EMBL" id="CAL6043419.1"/>
    </source>
</evidence>
<dbReference type="EMBL" id="CATOUU010000869">
    <property type="protein sequence ID" value="CAI9955970.1"/>
    <property type="molecule type" value="Genomic_DNA"/>
</dbReference>
<proteinExistence type="predicted"/>
<comment type="caution">
    <text evidence="1">The sequence shown here is derived from an EMBL/GenBank/DDBJ whole genome shotgun (WGS) entry which is preliminary data.</text>
</comment>
<dbReference type="Proteomes" id="UP001642409">
    <property type="component" value="Unassembled WGS sequence"/>
</dbReference>
<organism evidence="1">
    <name type="scientific">Hexamita inflata</name>
    <dbReference type="NCBI Taxonomy" id="28002"/>
    <lineage>
        <taxon>Eukaryota</taxon>
        <taxon>Metamonada</taxon>
        <taxon>Diplomonadida</taxon>
        <taxon>Hexamitidae</taxon>
        <taxon>Hexamitinae</taxon>
        <taxon>Hexamita</taxon>
    </lineage>
</organism>
<name>A0AA86QQ91_9EUKA</name>
<dbReference type="AlphaFoldDB" id="A0AA86QQ91"/>
<dbReference type="Gene3D" id="1.10.287.1490">
    <property type="match status" value="1"/>
</dbReference>
<keyword evidence="3" id="KW-1185">Reference proteome</keyword>
<reference evidence="2 3" key="2">
    <citation type="submission" date="2024-07" db="EMBL/GenBank/DDBJ databases">
        <authorList>
            <person name="Akdeniz Z."/>
        </authorList>
    </citation>
    <scope>NUCLEOTIDE SEQUENCE [LARGE SCALE GENOMIC DNA]</scope>
</reference>